<dbReference type="EMBL" id="VRMN01000008">
    <property type="protein sequence ID" value="KAA8492985.1"/>
    <property type="molecule type" value="Genomic_DNA"/>
</dbReference>
<organism evidence="1 2">
    <name type="scientific">Porphyridium purpureum</name>
    <name type="common">Red alga</name>
    <name type="synonym">Porphyridium cruentum</name>
    <dbReference type="NCBI Taxonomy" id="35688"/>
    <lineage>
        <taxon>Eukaryota</taxon>
        <taxon>Rhodophyta</taxon>
        <taxon>Bangiophyceae</taxon>
        <taxon>Porphyridiales</taxon>
        <taxon>Porphyridiaceae</taxon>
        <taxon>Porphyridium</taxon>
    </lineage>
</organism>
<dbReference type="AlphaFoldDB" id="A0A5J4YP64"/>
<dbReference type="Proteomes" id="UP000324585">
    <property type="component" value="Unassembled WGS sequence"/>
</dbReference>
<comment type="caution">
    <text evidence="1">The sequence shown here is derived from an EMBL/GenBank/DDBJ whole genome shotgun (WGS) entry which is preliminary data.</text>
</comment>
<proteinExistence type="predicted"/>
<keyword evidence="2" id="KW-1185">Reference proteome</keyword>
<sequence length="85" mass="9101">MHILGVADYLLSSQTKTKRLERLNSARAKPAYPPAHIVAGAHSSSTSSPCHGSCAAPAGSAAARSRSSRLYFIHDHADDKVMLHY</sequence>
<evidence type="ECO:0000313" key="2">
    <source>
        <dbReference type="Proteomes" id="UP000324585"/>
    </source>
</evidence>
<protein>
    <submittedName>
        <fullName evidence="1">Uncharacterized protein</fullName>
    </submittedName>
</protein>
<name>A0A5J4YP64_PORPP</name>
<reference evidence="2" key="1">
    <citation type="journal article" date="2019" name="Nat. Commun.">
        <title>Expansion of phycobilisome linker gene families in mesophilic red algae.</title>
        <authorList>
            <person name="Lee J."/>
            <person name="Kim D."/>
            <person name="Bhattacharya D."/>
            <person name="Yoon H.S."/>
        </authorList>
    </citation>
    <scope>NUCLEOTIDE SEQUENCE [LARGE SCALE GENOMIC DNA]</scope>
    <source>
        <strain evidence="2">CCMP 1328</strain>
    </source>
</reference>
<gene>
    <name evidence="1" type="ORF">FVE85_9257</name>
</gene>
<evidence type="ECO:0000313" key="1">
    <source>
        <dbReference type="EMBL" id="KAA8492985.1"/>
    </source>
</evidence>
<accession>A0A5J4YP64</accession>